<keyword evidence="3" id="KW-0812">Transmembrane</keyword>
<evidence type="ECO:0000256" key="4">
    <source>
        <dbReference type="ARBA" id="ARBA00022989"/>
    </source>
</evidence>
<evidence type="ECO:0000256" key="5">
    <source>
        <dbReference type="ARBA" id="ARBA00023002"/>
    </source>
</evidence>
<evidence type="ECO:0000256" key="1">
    <source>
        <dbReference type="ARBA" id="ARBA00004167"/>
    </source>
</evidence>
<accession>A0A368RR27</accession>
<reference evidence="7" key="2">
    <citation type="submission" date="2015-07" db="EMBL/GenBank/DDBJ databases">
        <authorList>
            <person name="Noorani M."/>
        </authorList>
    </citation>
    <scope>NUCLEOTIDE SEQUENCE</scope>
    <source>
        <strain evidence="7">Yugu1</strain>
    </source>
</reference>
<evidence type="ECO:0000256" key="6">
    <source>
        <dbReference type="ARBA" id="ARBA00023136"/>
    </source>
</evidence>
<dbReference type="GO" id="GO:0005506">
    <property type="term" value="F:iron ion binding"/>
    <property type="evidence" value="ECO:0007669"/>
    <property type="project" value="InterPro"/>
</dbReference>
<dbReference type="AlphaFoldDB" id="A0A368RR27"/>
<dbReference type="EMBL" id="CM003534">
    <property type="protein sequence ID" value="RCV32568.1"/>
    <property type="molecule type" value="Genomic_DNA"/>
</dbReference>
<keyword evidence="5" id="KW-0560">Oxidoreductase</keyword>
<dbReference type="PANTHER" id="PTHR47956:SF68">
    <property type="entry name" value="CYTOCHROME P450 99A2"/>
    <property type="match status" value="1"/>
</dbReference>
<dbReference type="InterPro" id="IPR001128">
    <property type="entry name" value="Cyt_P450"/>
</dbReference>
<protein>
    <submittedName>
        <fullName evidence="7">Uncharacterized protein</fullName>
    </submittedName>
</protein>
<evidence type="ECO:0000256" key="3">
    <source>
        <dbReference type="ARBA" id="ARBA00022692"/>
    </source>
</evidence>
<dbReference type="SUPFAM" id="SSF48264">
    <property type="entry name" value="Cytochrome P450"/>
    <property type="match status" value="1"/>
</dbReference>
<reference evidence="7" key="1">
    <citation type="journal article" date="2012" name="Nat. Biotechnol.">
        <title>Reference genome sequence of the model plant Setaria.</title>
        <authorList>
            <person name="Bennetzen J.L."/>
            <person name="Schmutz J."/>
            <person name="Wang H."/>
            <person name="Percifield R."/>
            <person name="Hawkins J."/>
            <person name="Pontaroli A.C."/>
            <person name="Estep M."/>
            <person name="Feng L."/>
            <person name="Vaughn J.N."/>
            <person name="Grimwood J."/>
            <person name="Jenkins J."/>
            <person name="Barry K."/>
            <person name="Lindquist E."/>
            <person name="Hellsten U."/>
            <person name="Deshpande S."/>
            <person name="Wang X."/>
            <person name="Wu X."/>
            <person name="Mitros T."/>
            <person name="Triplett J."/>
            <person name="Yang X."/>
            <person name="Ye C.Y."/>
            <person name="Mauro-Herrera M."/>
            <person name="Wang L."/>
            <person name="Li P."/>
            <person name="Sharma M."/>
            <person name="Sharma R."/>
            <person name="Ronald P.C."/>
            <person name="Panaud O."/>
            <person name="Kellogg E.A."/>
            <person name="Brutnell T.P."/>
            <person name="Doust A.N."/>
            <person name="Tuskan G.A."/>
            <person name="Rokhsar D."/>
            <person name="Devos K.M."/>
        </authorList>
    </citation>
    <scope>NUCLEOTIDE SEQUENCE [LARGE SCALE GENOMIC DNA]</scope>
    <source>
        <strain evidence="7">Yugu1</strain>
    </source>
</reference>
<evidence type="ECO:0000256" key="2">
    <source>
        <dbReference type="ARBA" id="ARBA00010617"/>
    </source>
</evidence>
<keyword evidence="6" id="KW-0472">Membrane</keyword>
<dbReference type="GO" id="GO:0016020">
    <property type="term" value="C:membrane"/>
    <property type="evidence" value="ECO:0007669"/>
    <property type="project" value="UniProtKB-SubCell"/>
</dbReference>
<dbReference type="Gene3D" id="1.10.630.10">
    <property type="entry name" value="Cytochrome P450"/>
    <property type="match status" value="1"/>
</dbReference>
<dbReference type="InterPro" id="IPR050193">
    <property type="entry name" value="Cytochrome_P450_71"/>
</dbReference>
<dbReference type="GO" id="GO:0016705">
    <property type="term" value="F:oxidoreductase activity, acting on paired donors, with incorporation or reduction of molecular oxygen"/>
    <property type="evidence" value="ECO:0007669"/>
    <property type="project" value="InterPro"/>
</dbReference>
<dbReference type="GO" id="GO:0004497">
    <property type="term" value="F:monooxygenase activity"/>
    <property type="evidence" value="ECO:0007669"/>
    <property type="project" value="InterPro"/>
</dbReference>
<dbReference type="Pfam" id="PF00067">
    <property type="entry name" value="p450"/>
    <property type="match status" value="1"/>
</dbReference>
<evidence type="ECO:0000313" key="7">
    <source>
        <dbReference type="EMBL" id="RCV32568.1"/>
    </source>
</evidence>
<dbReference type="PANTHER" id="PTHR47956">
    <property type="entry name" value="CYTOCHROME P450 71B11-RELATED"/>
    <property type="match status" value="1"/>
</dbReference>
<keyword evidence="4" id="KW-1133">Transmembrane helix</keyword>
<comment type="similarity">
    <text evidence="2">Belongs to the cytochrome P450 family.</text>
</comment>
<sequence>MDKLSYTRMVTKEGMMLHTVFPLLLPHLCRETCEVGGFKVAKGSKVIINAWAKARSPEYWQDLEKLKPESLPNGMRPDQLHMDMVGLLGTHWGDQPALALGDT</sequence>
<dbReference type="GO" id="GO:0020037">
    <property type="term" value="F:heme binding"/>
    <property type="evidence" value="ECO:0007669"/>
    <property type="project" value="InterPro"/>
</dbReference>
<organism evidence="7">
    <name type="scientific">Setaria italica</name>
    <name type="common">Foxtail millet</name>
    <name type="synonym">Panicum italicum</name>
    <dbReference type="NCBI Taxonomy" id="4555"/>
    <lineage>
        <taxon>Eukaryota</taxon>
        <taxon>Viridiplantae</taxon>
        <taxon>Streptophyta</taxon>
        <taxon>Embryophyta</taxon>
        <taxon>Tracheophyta</taxon>
        <taxon>Spermatophyta</taxon>
        <taxon>Magnoliopsida</taxon>
        <taxon>Liliopsida</taxon>
        <taxon>Poales</taxon>
        <taxon>Poaceae</taxon>
        <taxon>PACMAD clade</taxon>
        <taxon>Panicoideae</taxon>
        <taxon>Panicodae</taxon>
        <taxon>Paniceae</taxon>
        <taxon>Cenchrinae</taxon>
        <taxon>Setaria</taxon>
    </lineage>
</organism>
<gene>
    <name evidence="7" type="ORF">SETIT_7G013400v2</name>
</gene>
<proteinExistence type="inferred from homology"/>
<dbReference type="InterPro" id="IPR036396">
    <property type="entry name" value="Cyt_P450_sf"/>
</dbReference>
<comment type="subcellular location">
    <subcellularLocation>
        <location evidence="1">Membrane</location>
        <topology evidence="1">Single-pass membrane protein</topology>
    </subcellularLocation>
</comment>
<name>A0A368RR27_SETIT</name>
<dbReference type="OrthoDB" id="2789670at2759"/>